<dbReference type="EMBL" id="CP017298">
    <property type="protein sequence ID" value="AOS46733.1"/>
    <property type="molecule type" value="Genomic_DNA"/>
</dbReference>
<proteinExistence type="predicted"/>
<evidence type="ECO:0000313" key="4">
    <source>
        <dbReference type="EMBL" id="AOS46733.1"/>
    </source>
</evidence>
<feature type="region of interest" description="Disordered" evidence="1">
    <location>
        <begin position="137"/>
        <end position="213"/>
    </location>
</feature>
<evidence type="ECO:0000256" key="2">
    <source>
        <dbReference type="SAM" id="Phobius"/>
    </source>
</evidence>
<feature type="domain" description="DUF1980" evidence="3">
    <location>
        <begin position="208"/>
        <end position="333"/>
    </location>
</feature>
<dbReference type="AlphaFoldDB" id="A0A1D8B0T0"/>
<gene>
    <name evidence="4" type="ORF">BH719_01610</name>
</gene>
<feature type="compositionally biased region" description="Polar residues" evidence="1">
    <location>
        <begin position="137"/>
        <end position="150"/>
    </location>
</feature>
<feature type="transmembrane region" description="Helical" evidence="2">
    <location>
        <begin position="77"/>
        <end position="96"/>
    </location>
</feature>
<organism evidence="4 5">
    <name type="scientific">Pauljensenia hongkongensis</name>
    <dbReference type="NCBI Taxonomy" id="178339"/>
    <lineage>
        <taxon>Bacteria</taxon>
        <taxon>Bacillati</taxon>
        <taxon>Actinomycetota</taxon>
        <taxon>Actinomycetes</taxon>
        <taxon>Actinomycetales</taxon>
        <taxon>Actinomycetaceae</taxon>
        <taxon>Pauljensenia</taxon>
    </lineage>
</organism>
<sequence length="336" mass="34784">MSGEEQEGQDGQDRAFLAIAGDFEASQRRRAARRAEEEERRPRLVAWAEAAVLVVLAASLALAVVSGRYLKVVPPRAVWGIGFLVVCCLVWAWARARSARRREAPAREPGAWVRVIGLWAAAVCIALPINPTPSQLLGSGAPRSQTSAHSQLAPGGAPPADEAGAAAAQSAGPDGGSPTSSPTAGTGSHAPAPASSASAAGRAGTASSGPPLDVTTQTFYSTLRELSANGAAYEGREITVTGFVVAPQTAASQQGLPRLAATDSFALARMTIWCCAADAYALGFAVEAPAGTQVEPDQWVRVHGRLHSRGGKALALEADSVEAVDAPDQEFVFEER</sequence>
<dbReference type="NCBIfam" id="TIGR03943">
    <property type="entry name" value="TIGR03943 family putative permease subunit"/>
    <property type="match status" value="1"/>
</dbReference>
<reference evidence="4 5" key="1">
    <citation type="submission" date="2016-09" db="EMBL/GenBank/DDBJ databases">
        <title>Complete genome sequence of Actinomyces hongkongensis HKU8.</title>
        <authorList>
            <person name="Gao Y.-X."/>
            <person name="Zhou Y.-Y."/>
            <person name="Xie Y."/>
            <person name="Wang M."/>
            <person name="Wang S.-J."/>
            <person name="Shen S.-G."/>
        </authorList>
    </citation>
    <scope>NUCLEOTIDE SEQUENCE [LARGE SCALE GENOMIC DNA]</scope>
    <source>
        <strain evidence="4 5">HKU8</strain>
    </source>
</reference>
<feature type="compositionally biased region" description="Low complexity" evidence="1">
    <location>
        <begin position="153"/>
        <end position="211"/>
    </location>
</feature>
<dbReference type="Proteomes" id="UP000095214">
    <property type="component" value="Chromosome"/>
</dbReference>
<evidence type="ECO:0000259" key="3">
    <source>
        <dbReference type="Pfam" id="PF21537"/>
    </source>
</evidence>
<feature type="transmembrane region" description="Helical" evidence="2">
    <location>
        <begin position="44"/>
        <end position="65"/>
    </location>
</feature>
<accession>A0A1D8B0T0</accession>
<evidence type="ECO:0000313" key="5">
    <source>
        <dbReference type="Proteomes" id="UP000095214"/>
    </source>
</evidence>
<dbReference type="InterPro" id="IPR015402">
    <property type="entry name" value="DUF1980"/>
</dbReference>
<dbReference type="KEGG" id="phon:BH719_01610"/>
<dbReference type="PANTHER" id="PTHR40047:SF1">
    <property type="entry name" value="UPF0703 PROTEIN YCGQ"/>
    <property type="match status" value="1"/>
</dbReference>
<keyword evidence="2" id="KW-0812">Transmembrane</keyword>
<dbReference type="InterPro" id="IPR052955">
    <property type="entry name" value="UPF0703_membrane_permease"/>
</dbReference>
<dbReference type="Pfam" id="PF21537">
    <property type="entry name" value="DUF1980_C"/>
    <property type="match status" value="1"/>
</dbReference>
<dbReference type="RefSeq" id="WP_050790604.1">
    <property type="nucleotide sequence ID" value="NZ_CP017298.1"/>
</dbReference>
<dbReference type="PANTHER" id="PTHR40047">
    <property type="entry name" value="UPF0703 PROTEIN YCGQ"/>
    <property type="match status" value="1"/>
</dbReference>
<feature type="transmembrane region" description="Helical" evidence="2">
    <location>
        <begin position="111"/>
        <end position="129"/>
    </location>
</feature>
<evidence type="ECO:0000256" key="1">
    <source>
        <dbReference type="SAM" id="MobiDB-lite"/>
    </source>
</evidence>
<dbReference type="InterPro" id="IPR048447">
    <property type="entry name" value="DUF1980_C"/>
</dbReference>
<keyword evidence="2" id="KW-0472">Membrane</keyword>
<keyword evidence="5" id="KW-1185">Reference proteome</keyword>
<name>A0A1D8B0T0_9ACTO</name>
<protein>
    <submittedName>
        <fullName evidence="4">TIGR03943 family protein</fullName>
    </submittedName>
</protein>
<keyword evidence="2" id="KW-1133">Transmembrane helix</keyword>